<dbReference type="Gene3D" id="1.10.10.10">
    <property type="entry name" value="Winged helix-like DNA-binding domain superfamily/Winged helix DNA-binding domain"/>
    <property type="match status" value="1"/>
</dbReference>
<keyword evidence="2 6" id="KW-0238">DNA-binding</keyword>
<evidence type="ECO:0000256" key="2">
    <source>
        <dbReference type="ARBA" id="ARBA00023125"/>
    </source>
</evidence>
<dbReference type="Pfam" id="PF09339">
    <property type="entry name" value="HTH_IclR"/>
    <property type="match status" value="1"/>
</dbReference>
<reference evidence="6 7" key="1">
    <citation type="submission" date="2020-08" db="EMBL/GenBank/DDBJ databases">
        <title>Genomic Encyclopedia of Type Strains, Phase IV (KMG-IV): sequencing the most valuable type-strain genomes for metagenomic binning, comparative biology and taxonomic classification.</title>
        <authorList>
            <person name="Goeker M."/>
        </authorList>
    </citation>
    <scope>NUCLEOTIDE SEQUENCE [LARGE SCALE GENOMIC DNA]</scope>
    <source>
        <strain evidence="6 7">DSM 7051</strain>
    </source>
</reference>
<protein>
    <submittedName>
        <fullName evidence="6">DNA-binding IclR family transcriptional regulator</fullName>
    </submittedName>
</protein>
<dbReference type="GO" id="GO:0003677">
    <property type="term" value="F:DNA binding"/>
    <property type="evidence" value="ECO:0007669"/>
    <property type="project" value="UniProtKB-KW"/>
</dbReference>
<dbReference type="PANTHER" id="PTHR30136">
    <property type="entry name" value="HELIX-TURN-HELIX TRANSCRIPTIONAL REGULATOR, ICLR FAMILY"/>
    <property type="match status" value="1"/>
</dbReference>
<evidence type="ECO:0000313" key="6">
    <source>
        <dbReference type="EMBL" id="MBB6356537.1"/>
    </source>
</evidence>
<dbReference type="PROSITE" id="PS51078">
    <property type="entry name" value="ICLR_ED"/>
    <property type="match status" value="1"/>
</dbReference>
<organism evidence="6 7">
    <name type="scientific">Aminobacter aganoensis</name>
    <dbReference type="NCBI Taxonomy" id="83264"/>
    <lineage>
        <taxon>Bacteria</taxon>
        <taxon>Pseudomonadati</taxon>
        <taxon>Pseudomonadota</taxon>
        <taxon>Alphaproteobacteria</taxon>
        <taxon>Hyphomicrobiales</taxon>
        <taxon>Phyllobacteriaceae</taxon>
        <taxon>Aminobacter</taxon>
    </lineage>
</organism>
<comment type="caution">
    <text evidence="6">The sequence shown here is derived from an EMBL/GenBank/DDBJ whole genome shotgun (WGS) entry which is preliminary data.</text>
</comment>
<dbReference type="GO" id="GO:0045892">
    <property type="term" value="P:negative regulation of DNA-templated transcription"/>
    <property type="evidence" value="ECO:0007669"/>
    <property type="project" value="TreeGrafter"/>
</dbReference>
<dbReference type="GO" id="GO:0003700">
    <property type="term" value="F:DNA-binding transcription factor activity"/>
    <property type="evidence" value="ECO:0007669"/>
    <property type="project" value="TreeGrafter"/>
</dbReference>
<name>A0A7X0FBA3_9HYPH</name>
<dbReference type="InterPro" id="IPR036390">
    <property type="entry name" value="WH_DNA-bd_sf"/>
</dbReference>
<dbReference type="SUPFAM" id="SSF46785">
    <property type="entry name" value="Winged helix' DNA-binding domain"/>
    <property type="match status" value="1"/>
</dbReference>
<dbReference type="Gene3D" id="3.30.450.40">
    <property type="match status" value="1"/>
</dbReference>
<accession>A0A7X0FBA3</accession>
<dbReference type="EMBL" id="JACHOU010000014">
    <property type="protein sequence ID" value="MBB6356537.1"/>
    <property type="molecule type" value="Genomic_DNA"/>
</dbReference>
<gene>
    <name evidence="6" type="ORF">GGR00_004349</name>
</gene>
<evidence type="ECO:0000256" key="3">
    <source>
        <dbReference type="ARBA" id="ARBA00023163"/>
    </source>
</evidence>
<dbReference type="PROSITE" id="PS51077">
    <property type="entry name" value="HTH_ICLR"/>
    <property type="match status" value="1"/>
</dbReference>
<dbReference type="PANTHER" id="PTHR30136:SF24">
    <property type="entry name" value="HTH-TYPE TRANSCRIPTIONAL REPRESSOR ALLR"/>
    <property type="match status" value="1"/>
</dbReference>
<feature type="domain" description="HTH iclR-type" evidence="4">
    <location>
        <begin position="1"/>
        <end position="62"/>
    </location>
</feature>
<keyword evidence="7" id="KW-1185">Reference proteome</keyword>
<keyword evidence="1" id="KW-0805">Transcription regulation</keyword>
<dbReference type="InterPro" id="IPR014757">
    <property type="entry name" value="Tscrpt_reg_IclR_C"/>
</dbReference>
<dbReference type="InterPro" id="IPR005471">
    <property type="entry name" value="Tscrpt_reg_IclR_N"/>
</dbReference>
<dbReference type="InterPro" id="IPR050707">
    <property type="entry name" value="HTH_MetabolicPath_Reg"/>
</dbReference>
<dbReference type="Proteomes" id="UP000536262">
    <property type="component" value="Unassembled WGS sequence"/>
</dbReference>
<feature type="domain" description="IclR-ED" evidence="5">
    <location>
        <begin position="56"/>
        <end position="248"/>
    </location>
</feature>
<dbReference type="RefSeq" id="WP_184701010.1">
    <property type="nucleotide sequence ID" value="NZ_BAABEG010000002.1"/>
</dbReference>
<evidence type="ECO:0000259" key="4">
    <source>
        <dbReference type="PROSITE" id="PS51077"/>
    </source>
</evidence>
<dbReference type="InterPro" id="IPR036388">
    <property type="entry name" value="WH-like_DNA-bd_sf"/>
</dbReference>
<dbReference type="AlphaFoldDB" id="A0A7X0FBA3"/>
<proteinExistence type="predicted"/>
<evidence type="ECO:0000313" key="7">
    <source>
        <dbReference type="Proteomes" id="UP000536262"/>
    </source>
</evidence>
<dbReference type="SUPFAM" id="SSF55781">
    <property type="entry name" value="GAF domain-like"/>
    <property type="match status" value="1"/>
</dbReference>
<keyword evidence="3" id="KW-0804">Transcription</keyword>
<evidence type="ECO:0000256" key="1">
    <source>
        <dbReference type="ARBA" id="ARBA00023015"/>
    </source>
</evidence>
<sequence length="261" mass="28483">MSGLDRFVAVLSLYSESADVWSVQEMANALDMPASTVYRIVRDLVKASFLEPATGARYRLGSAFPRYDRLARNTDPVVRAGSSLLHEVVLQARVPCVALLSRLCNDMVMCIDHEAAKNVEFEWSLFERGRPIPLTRGSTSKVILAQLPAQQRKKLLAGGSGNGSAEAAELSQKSDLFSFIRKQGYHISYGEIDPSLIAIAAPISVPEMGLSASISLILEAKINHEDLERRLVLLLVSSASLLTEQLRRSEESELAGQIAVG</sequence>
<evidence type="ECO:0000259" key="5">
    <source>
        <dbReference type="PROSITE" id="PS51078"/>
    </source>
</evidence>
<dbReference type="InterPro" id="IPR029016">
    <property type="entry name" value="GAF-like_dom_sf"/>
</dbReference>